<reference evidence="1 2" key="1">
    <citation type="submission" date="2023-09" db="EMBL/GenBank/DDBJ databases">
        <authorList>
            <person name="Wang M."/>
        </authorList>
    </citation>
    <scope>NUCLEOTIDE SEQUENCE [LARGE SCALE GENOMIC DNA]</scope>
    <source>
        <strain evidence="1">GT-2023</strain>
        <tissue evidence="1">Liver</tissue>
    </source>
</reference>
<organism evidence="1 2">
    <name type="scientific">Cirrhinus molitorella</name>
    <name type="common">mud carp</name>
    <dbReference type="NCBI Taxonomy" id="172907"/>
    <lineage>
        <taxon>Eukaryota</taxon>
        <taxon>Metazoa</taxon>
        <taxon>Chordata</taxon>
        <taxon>Craniata</taxon>
        <taxon>Vertebrata</taxon>
        <taxon>Euteleostomi</taxon>
        <taxon>Actinopterygii</taxon>
        <taxon>Neopterygii</taxon>
        <taxon>Teleostei</taxon>
        <taxon>Ostariophysi</taxon>
        <taxon>Cypriniformes</taxon>
        <taxon>Cyprinidae</taxon>
        <taxon>Labeoninae</taxon>
        <taxon>Labeonini</taxon>
        <taxon>Cirrhinus</taxon>
    </lineage>
</organism>
<evidence type="ECO:0000313" key="2">
    <source>
        <dbReference type="Proteomes" id="UP001558613"/>
    </source>
</evidence>
<evidence type="ECO:0000313" key="1">
    <source>
        <dbReference type="EMBL" id="KAL1253236.1"/>
    </source>
</evidence>
<feature type="non-terminal residue" evidence="1">
    <location>
        <position position="1"/>
    </location>
</feature>
<dbReference type="Proteomes" id="UP001558613">
    <property type="component" value="Unassembled WGS sequence"/>
</dbReference>
<comment type="caution">
    <text evidence="1">The sequence shown here is derived from an EMBL/GenBank/DDBJ whole genome shotgun (WGS) entry which is preliminary data.</text>
</comment>
<dbReference type="EMBL" id="JAYMGO010000021">
    <property type="protein sequence ID" value="KAL1253236.1"/>
    <property type="molecule type" value="Genomic_DNA"/>
</dbReference>
<sequence>TLAPAHSAKNTSKAVAGGFAHLSNTFPGEQSGALWGQTPRHHSHCKEPSGADMTARKSQYWSVPLPLQVHQSVLPATYGAPSVDQSSGVISGSVAPRVCLQKRAQCPAKASGLTQLGWVILTVRNDINGPLQPLSAVVDLWTENMKR</sequence>
<gene>
    <name evidence="1" type="ORF">QQF64_017929</name>
</gene>
<keyword evidence="2" id="KW-1185">Reference proteome</keyword>
<name>A0ABR3LK04_9TELE</name>
<accession>A0ABR3LK04</accession>
<protein>
    <submittedName>
        <fullName evidence="1">Uncharacterized protein</fullName>
    </submittedName>
</protein>
<proteinExistence type="predicted"/>